<feature type="region of interest" description="Disordered" evidence="1">
    <location>
        <begin position="303"/>
        <end position="328"/>
    </location>
</feature>
<dbReference type="GO" id="GO:0003824">
    <property type="term" value="F:catalytic activity"/>
    <property type="evidence" value="ECO:0007669"/>
    <property type="project" value="UniProtKB-ARBA"/>
</dbReference>
<dbReference type="Proteomes" id="UP000589036">
    <property type="component" value="Unassembled WGS sequence"/>
</dbReference>
<dbReference type="EMBL" id="JACCCC010000001">
    <property type="protein sequence ID" value="NYE47606.1"/>
    <property type="molecule type" value="Genomic_DNA"/>
</dbReference>
<feature type="domain" description="AB hydrolase-1" evidence="2">
    <location>
        <begin position="41"/>
        <end position="290"/>
    </location>
</feature>
<dbReference type="SUPFAM" id="SSF53474">
    <property type="entry name" value="alpha/beta-Hydrolases"/>
    <property type="match status" value="1"/>
</dbReference>
<dbReference type="PANTHER" id="PTHR43433">
    <property type="entry name" value="HYDROLASE, ALPHA/BETA FOLD FAMILY PROTEIN"/>
    <property type="match status" value="1"/>
</dbReference>
<feature type="compositionally biased region" description="Basic and acidic residues" evidence="1">
    <location>
        <begin position="319"/>
        <end position="328"/>
    </location>
</feature>
<evidence type="ECO:0000259" key="2">
    <source>
        <dbReference type="Pfam" id="PF12697"/>
    </source>
</evidence>
<keyword evidence="4" id="KW-1185">Reference proteome</keyword>
<gene>
    <name evidence="3" type="ORF">HDA32_002726</name>
</gene>
<dbReference type="Gene3D" id="3.40.50.1820">
    <property type="entry name" value="alpha/beta hydrolase"/>
    <property type="match status" value="1"/>
</dbReference>
<evidence type="ECO:0000313" key="3">
    <source>
        <dbReference type="EMBL" id="NYE47606.1"/>
    </source>
</evidence>
<protein>
    <submittedName>
        <fullName evidence="3">Pimeloyl-ACP methyl ester carboxylesterase</fullName>
    </submittedName>
</protein>
<dbReference type="RefSeq" id="WP_179643513.1">
    <property type="nucleotide sequence ID" value="NZ_BAAAYY010000015.1"/>
</dbReference>
<evidence type="ECO:0000256" key="1">
    <source>
        <dbReference type="SAM" id="MobiDB-lite"/>
    </source>
</evidence>
<accession>A0A852TT37</accession>
<name>A0A852TT37_9ACTN</name>
<dbReference type="AlphaFoldDB" id="A0A852TT37"/>
<organism evidence="3 4">
    <name type="scientific">Spinactinospora alkalitolerans</name>
    <dbReference type="NCBI Taxonomy" id="687207"/>
    <lineage>
        <taxon>Bacteria</taxon>
        <taxon>Bacillati</taxon>
        <taxon>Actinomycetota</taxon>
        <taxon>Actinomycetes</taxon>
        <taxon>Streptosporangiales</taxon>
        <taxon>Nocardiopsidaceae</taxon>
        <taxon>Spinactinospora</taxon>
    </lineage>
</organism>
<dbReference type="InterPro" id="IPR029058">
    <property type="entry name" value="AB_hydrolase_fold"/>
</dbReference>
<dbReference type="InterPro" id="IPR000073">
    <property type="entry name" value="AB_hydrolase_1"/>
</dbReference>
<comment type="caution">
    <text evidence="3">The sequence shown here is derived from an EMBL/GenBank/DDBJ whole genome shotgun (WGS) entry which is preliminary data.</text>
</comment>
<reference evidence="3 4" key="1">
    <citation type="submission" date="2020-07" db="EMBL/GenBank/DDBJ databases">
        <title>Sequencing the genomes of 1000 actinobacteria strains.</title>
        <authorList>
            <person name="Klenk H.-P."/>
        </authorList>
    </citation>
    <scope>NUCLEOTIDE SEQUENCE [LARGE SCALE GENOMIC DNA]</scope>
    <source>
        <strain evidence="3 4">CXB654</strain>
    </source>
</reference>
<sequence length="392" mass="41003">MSARARSTAAAPRPRRELDVASADGTRLHAEVHGPSDAPVVVLSHGWTCSTLFWAPLLRALPPRMQVVVYDQRGHGRSAAPGRDGYSTAALADDLCAVLEACVPEGTRAVLAGHSMGGMTLLAAADRPQLRARTAAVLLANTGSGRLVRELRVLPLAGRLPRLRAATHRLLLKAPVPLGPVTPLSRSVLRYVTMGPGAGPEAIDLCARIVHACPPPVRSRWAGVLAGLDLEAAVARLDVPAAVLVGSADRLTPPPHARRLARGLPHLEELVELPGIGHMTPLETPDRVAAMIDDLVRAHLETPAARSGEAGAPPHPRRPGGDDVSRHSSLDGQVAVVTGAARGVGALLARRPRRGPRRAVAVSPRAARGRCPQVGVAVVLAENRADMAESGC</sequence>
<dbReference type="PANTHER" id="PTHR43433:SF1">
    <property type="entry name" value="BLL5160 PROTEIN"/>
    <property type="match status" value="1"/>
</dbReference>
<dbReference type="Pfam" id="PF12697">
    <property type="entry name" value="Abhydrolase_6"/>
    <property type="match status" value="1"/>
</dbReference>
<evidence type="ECO:0000313" key="4">
    <source>
        <dbReference type="Proteomes" id="UP000589036"/>
    </source>
</evidence>
<proteinExistence type="predicted"/>
<dbReference type="InterPro" id="IPR050471">
    <property type="entry name" value="AB_hydrolase"/>
</dbReference>